<feature type="region of interest" description="Disordered" evidence="1">
    <location>
        <begin position="29"/>
        <end position="58"/>
    </location>
</feature>
<comment type="caution">
    <text evidence="2">The sequence shown here is derived from an EMBL/GenBank/DDBJ whole genome shotgun (WGS) entry which is preliminary data.</text>
</comment>
<dbReference type="EMBL" id="JBEPCU010001001">
    <property type="protein sequence ID" value="MER6982338.1"/>
    <property type="molecule type" value="Genomic_DNA"/>
</dbReference>
<gene>
    <name evidence="2" type="ORF">ABT317_36565</name>
</gene>
<proteinExistence type="predicted"/>
<reference evidence="2 3" key="1">
    <citation type="submission" date="2024-06" db="EMBL/GenBank/DDBJ databases">
        <title>The Natural Products Discovery Center: Release of the First 8490 Sequenced Strains for Exploring Actinobacteria Biosynthetic Diversity.</title>
        <authorList>
            <person name="Kalkreuter E."/>
            <person name="Kautsar S.A."/>
            <person name="Yang D."/>
            <person name="Bader C.D."/>
            <person name="Teijaro C.N."/>
            <person name="Fluegel L."/>
            <person name="Davis C.M."/>
            <person name="Simpson J.R."/>
            <person name="Lauterbach L."/>
            <person name="Steele A.D."/>
            <person name="Gui C."/>
            <person name="Meng S."/>
            <person name="Li G."/>
            <person name="Viehrig K."/>
            <person name="Ye F."/>
            <person name="Su P."/>
            <person name="Kiefer A.F."/>
            <person name="Nichols A."/>
            <person name="Cepeda A.J."/>
            <person name="Yan W."/>
            <person name="Fan B."/>
            <person name="Jiang Y."/>
            <person name="Adhikari A."/>
            <person name="Zheng C.-J."/>
            <person name="Schuster L."/>
            <person name="Cowan T.M."/>
            <person name="Smanski M.J."/>
            <person name="Chevrette M.G."/>
            <person name="De Carvalho L.P.S."/>
            <person name="Shen B."/>
        </authorList>
    </citation>
    <scope>NUCLEOTIDE SEQUENCE [LARGE SCALE GENOMIC DNA]</scope>
    <source>
        <strain evidence="2 3">NPDC000634</strain>
    </source>
</reference>
<evidence type="ECO:0000256" key="1">
    <source>
        <dbReference type="SAM" id="MobiDB-lite"/>
    </source>
</evidence>
<sequence length="83" mass="8859">MRTSSRAATSEEAVRRALLEIARLLEQDRPGEPMTEAVAQQLADDQAQGEPNLSGGVLAMLPPVDGGVTRGEYGARLREAVAR</sequence>
<feature type="compositionally biased region" description="Low complexity" evidence="1">
    <location>
        <begin position="37"/>
        <end position="48"/>
    </location>
</feature>
<evidence type="ECO:0000313" key="2">
    <source>
        <dbReference type="EMBL" id="MER6982338.1"/>
    </source>
</evidence>
<evidence type="ECO:0000313" key="3">
    <source>
        <dbReference type="Proteomes" id="UP001458415"/>
    </source>
</evidence>
<name>A0ABV1WEU6_9ACTN</name>
<organism evidence="2 3">
    <name type="scientific">Streptomyces carpinensis</name>
    <dbReference type="NCBI Taxonomy" id="66369"/>
    <lineage>
        <taxon>Bacteria</taxon>
        <taxon>Bacillati</taxon>
        <taxon>Actinomycetota</taxon>
        <taxon>Actinomycetes</taxon>
        <taxon>Kitasatosporales</taxon>
        <taxon>Streptomycetaceae</taxon>
        <taxon>Streptomyces</taxon>
    </lineage>
</organism>
<keyword evidence="3" id="KW-1185">Reference proteome</keyword>
<dbReference type="RefSeq" id="WP_143668170.1">
    <property type="nucleotide sequence ID" value="NZ_MUBM01000268.1"/>
</dbReference>
<dbReference type="Proteomes" id="UP001458415">
    <property type="component" value="Unassembled WGS sequence"/>
</dbReference>
<accession>A0ABV1WEU6</accession>
<protein>
    <submittedName>
        <fullName evidence="2">Uncharacterized protein</fullName>
    </submittedName>
</protein>